<organism evidence="4 5">
    <name type="scientific">Arthrobacter stackebrandtii</name>
    <dbReference type="NCBI Taxonomy" id="272161"/>
    <lineage>
        <taxon>Bacteria</taxon>
        <taxon>Bacillati</taxon>
        <taxon>Actinomycetota</taxon>
        <taxon>Actinomycetes</taxon>
        <taxon>Micrococcales</taxon>
        <taxon>Micrococcaceae</taxon>
        <taxon>Arthrobacter</taxon>
    </lineage>
</organism>
<evidence type="ECO:0000256" key="2">
    <source>
        <dbReference type="SAM" id="Phobius"/>
    </source>
</evidence>
<feature type="region of interest" description="Disordered" evidence="1">
    <location>
        <begin position="65"/>
        <end position="103"/>
    </location>
</feature>
<dbReference type="InterPro" id="IPR027381">
    <property type="entry name" value="LytR/CpsA/Psr_C"/>
</dbReference>
<evidence type="ECO:0000256" key="1">
    <source>
        <dbReference type="SAM" id="MobiDB-lite"/>
    </source>
</evidence>
<accession>A0ABS4YT64</accession>
<dbReference type="RefSeq" id="WP_209677391.1">
    <property type="nucleotide sequence ID" value="NZ_JAGIOI010000001.1"/>
</dbReference>
<dbReference type="EMBL" id="JAGIOI010000001">
    <property type="protein sequence ID" value="MBP2411929.1"/>
    <property type="molecule type" value="Genomic_DNA"/>
</dbReference>
<dbReference type="Proteomes" id="UP000711614">
    <property type="component" value="Unassembled WGS sequence"/>
</dbReference>
<proteinExistence type="predicted"/>
<feature type="compositionally biased region" description="Pro residues" evidence="1">
    <location>
        <begin position="82"/>
        <end position="101"/>
    </location>
</feature>
<evidence type="ECO:0000313" key="4">
    <source>
        <dbReference type="EMBL" id="MBP2411929.1"/>
    </source>
</evidence>
<keyword evidence="5" id="KW-1185">Reference proteome</keyword>
<protein>
    <recommendedName>
        <fullName evidence="3">LytR/CpsA/Psr regulator C-terminal domain-containing protein</fullName>
    </recommendedName>
</protein>
<dbReference type="Gene3D" id="3.30.70.2390">
    <property type="match status" value="1"/>
</dbReference>
<comment type="caution">
    <text evidence="4">The sequence shown here is derived from an EMBL/GenBank/DDBJ whole genome shotgun (WGS) entry which is preliminary data.</text>
</comment>
<keyword evidence="2" id="KW-0472">Membrane</keyword>
<keyword evidence="2" id="KW-1133">Transmembrane helix</keyword>
<dbReference type="Pfam" id="PF13399">
    <property type="entry name" value="LytR_C"/>
    <property type="match status" value="1"/>
</dbReference>
<evidence type="ECO:0000313" key="5">
    <source>
        <dbReference type="Proteomes" id="UP000711614"/>
    </source>
</evidence>
<reference evidence="4 5" key="1">
    <citation type="submission" date="2021-03" db="EMBL/GenBank/DDBJ databases">
        <title>Sequencing the genomes of 1000 actinobacteria strains.</title>
        <authorList>
            <person name="Klenk H.-P."/>
        </authorList>
    </citation>
    <scope>NUCLEOTIDE SEQUENCE [LARGE SCALE GENOMIC DNA]</scope>
    <source>
        <strain evidence="4 5">DSM 16005</strain>
    </source>
</reference>
<feature type="compositionally biased region" description="Low complexity" evidence="1">
    <location>
        <begin position="69"/>
        <end position="81"/>
    </location>
</feature>
<name>A0ABS4YT64_9MICC</name>
<keyword evidence="2" id="KW-0812">Transmembrane</keyword>
<gene>
    <name evidence="4" type="ORF">JOF48_000728</name>
</gene>
<feature type="transmembrane region" description="Helical" evidence="2">
    <location>
        <begin position="33"/>
        <end position="54"/>
    </location>
</feature>
<feature type="domain" description="LytR/CpsA/Psr regulator C-terminal" evidence="3">
    <location>
        <begin position="110"/>
        <end position="193"/>
    </location>
</feature>
<sequence>MSKYPRDEFDAVEENSARYGVHRASMETQSRSLLPMMIVGVAALCIGLLAFFLMPKVLNNNSSPNAGKTSTAASAPASVPASEPPAPATSEPAPEPTPEPTPEAVVDKAVPVAVFNAAGVAGLAARYSDTITADGWTVAQAANWAGVPQATSVIYYSDPAQKDNAAALGALLNIPTQVESAELGLQLAVVLGPGAQ</sequence>
<evidence type="ECO:0000259" key="3">
    <source>
        <dbReference type="Pfam" id="PF13399"/>
    </source>
</evidence>